<dbReference type="Gene3D" id="1.25.40.10">
    <property type="entry name" value="Tetratricopeptide repeat domain"/>
    <property type="match status" value="2"/>
</dbReference>
<sequence length="813" mass="92615">MPSHLTRVVFRRIVANKPLLCHGCLSRPRIALALNGVRTVAPPQRRTFLAMFKPQRKIKPAEIPPGLEALADLGAAQRQAIRLPSPADIAAALGAFFAQKTAPFEDFHIQHALNAYRFLVEHPKEDGTPWFSQAQLNVMVYRLARTPRTDGMRHLELGRMLHAEAKRLYELECAASGAKPDTCLRKYQTVKLWRFVQLLTAFGASLEARDIAAATFMWPKTPPPDWEDRQGAILKCWNLVLRGLARESNETELLRTVQLMQELSVPWIPVMQNTLVNYFVEKEDLSQAKHWFLQPTADIEVKELKRLEKNQRSLPRLLRACALSGDHAFGHQIVASLLKEMPEKATWDAILIWSAAIGKGPDEIDRMINVMIRRNNEERQKNPSVPPMQPDIDTINQLVEVSMSKQDSYSAERYVALGEKRGIFPNERTFTMQIQYRLSIGDIDGARTAYFGLQGDKSGDEQSLAAVNQLIQALCLSQHFNFDDLMAIVDDLHERKARLAPETVAALCLVHLRRGELHDAVDLLQVHAHHFSPDQRVIIRKNLASFILDGQTSTADAWDAYQILRQAFPETPRGDRIQIMNGFFARKRSDMACHVFFHMRNETHPELTATKDVYVAAFTGFARNLDAESLELAHNQLKLDLNVDMDTQLRNSLMLAHAATGNHKRALEIWAEIGASKEGPTYNSIAIAFRSCEGMSFGDEHAKSIWRRLKEMDIEIDKNIYTAYLGAITRNHLHDEALALVESVEEEYGFKPDLYILGTWFNTTVNIERQKQVEEWIKGRYPEVWADFEALGHWVTMDGFGYRQYNLNRDLDP</sequence>
<name>A0A6G1JB26_9PLEO</name>
<dbReference type="OrthoDB" id="185373at2759"/>
<protein>
    <recommendedName>
        <fullName evidence="3">Complex I intermediate-associated protein-like protein 84</fullName>
    </recommendedName>
</protein>
<dbReference type="PANTHER" id="PTHR47938">
    <property type="entry name" value="RESPIRATORY COMPLEX I CHAPERONE (CIA84), PUTATIVE (AFU_ORTHOLOGUE AFUA_2G06020)-RELATED"/>
    <property type="match status" value="1"/>
</dbReference>
<evidence type="ECO:0000313" key="1">
    <source>
        <dbReference type="EMBL" id="KAF2687736.1"/>
    </source>
</evidence>
<dbReference type="GO" id="GO:0003729">
    <property type="term" value="F:mRNA binding"/>
    <property type="evidence" value="ECO:0007669"/>
    <property type="project" value="TreeGrafter"/>
</dbReference>
<gene>
    <name evidence="1" type="ORF">K458DRAFT_169404</name>
</gene>
<dbReference type="EMBL" id="MU005574">
    <property type="protein sequence ID" value="KAF2687736.1"/>
    <property type="molecule type" value="Genomic_DNA"/>
</dbReference>
<dbReference type="GO" id="GO:0005739">
    <property type="term" value="C:mitochondrion"/>
    <property type="evidence" value="ECO:0007669"/>
    <property type="project" value="TreeGrafter"/>
</dbReference>
<reference evidence="1" key="1">
    <citation type="journal article" date="2020" name="Stud. Mycol.">
        <title>101 Dothideomycetes genomes: a test case for predicting lifestyles and emergence of pathogens.</title>
        <authorList>
            <person name="Haridas S."/>
            <person name="Albert R."/>
            <person name="Binder M."/>
            <person name="Bloem J."/>
            <person name="Labutti K."/>
            <person name="Salamov A."/>
            <person name="Andreopoulos B."/>
            <person name="Baker S."/>
            <person name="Barry K."/>
            <person name="Bills G."/>
            <person name="Bluhm B."/>
            <person name="Cannon C."/>
            <person name="Castanera R."/>
            <person name="Culley D."/>
            <person name="Daum C."/>
            <person name="Ezra D."/>
            <person name="Gonzalez J."/>
            <person name="Henrissat B."/>
            <person name="Kuo A."/>
            <person name="Liang C."/>
            <person name="Lipzen A."/>
            <person name="Lutzoni F."/>
            <person name="Magnuson J."/>
            <person name="Mondo S."/>
            <person name="Nolan M."/>
            <person name="Ohm R."/>
            <person name="Pangilinan J."/>
            <person name="Park H.-J."/>
            <person name="Ramirez L."/>
            <person name="Alfaro M."/>
            <person name="Sun H."/>
            <person name="Tritt A."/>
            <person name="Yoshinaga Y."/>
            <person name="Zwiers L.-H."/>
            <person name="Turgeon B."/>
            <person name="Goodwin S."/>
            <person name="Spatafora J."/>
            <person name="Crous P."/>
            <person name="Grigoriev I."/>
        </authorList>
    </citation>
    <scope>NUCLEOTIDE SEQUENCE</scope>
    <source>
        <strain evidence="1">CBS 122367</strain>
    </source>
</reference>
<dbReference type="AlphaFoldDB" id="A0A6G1JB26"/>
<dbReference type="Proteomes" id="UP000799291">
    <property type="component" value="Unassembled WGS sequence"/>
</dbReference>
<dbReference type="InterPro" id="IPR011990">
    <property type="entry name" value="TPR-like_helical_dom_sf"/>
</dbReference>
<accession>A0A6G1JB26</accession>
<organism evidence="1 2">
    <name type="scientific">Lentithecium fluviatile CBS 122367</name>
    <dbReference type="NCBI Taxonomy" id="1168545"/>
    <lineage>
        <taxon>Eukaryota</taxon>
        <taxon>Fungi</taxon>
        <taxon>Dikarya</taxon>
        <taxon>Ascomycota</taxon>
        <taxon>Pezizomycotina</taxon>
        <taxon>Dothideomycetes</taxon>
        <taxon>Pleosporomycetidae</taxon>
        <taxon>Pleosporales</taxon>
        <taxon>Massarineae</taxon>
        <taxon>Lentitheciaceae</taxon>
        <taxon>Lentithecium</taxon>
    </lineage>
</organism>
<proteinExistence type="predicted"/>
<evidence type="ECO:0008006" key="3">
    <source>
        <dbReference type="Google" id="ProtNLM"/>
    </source>
</evidence>
<dbReference type="GO" id="GO:0140053">
    <property type="term" value="P:mitochondrial gene expression"/>
    <property type="evidence" value="ECO:0007669"/>
    <property type="project" value="TreeGrafter"/>
</dbReference>
<dbReference type="PANTHER" id="PTHR47938:SF35">
    <property type="entry name" value="PENTATRICOPEPTIDE REPEAT-CONTAINING PROTEIN 4, MITOCHONDRIAL-RELATED"/>
    <property type="match status" value="1"/>
</dbReference>
<evidence type="ECO:0000313" key="2">
    <source>
        <dbReference type="Proteomes" id="UP000799291"/>
    </source>
</evidence>
<keyword evidence="2" id="KW-1185">Reference proteome</keyword>